<dbReference type="InterPro" id="IPR027417">
    <property type="entry name" value="P-loop_NTPase"/>
</dbReference>
<evidence type="ECO:0000313" key="1">
    <source>
        <dbReference type="EMBL" id="BCK79519.1"/>
    </source>
</evidence>
<name>A0A810PSL9_9FIRM</name>
<dbReference type="Gene3D" id="3.40.50.300">
    <property type="entry name" value="P-loop containing nucleotide triphosphate hydrolases"/>
    <property type="match status" value="1"/>
</dbReference>
<organism evidence="1 2">
    <name type="scientific">Vescimonas fastidiosa</name>
    <dbReference type="NCBI Taxonomy" id="2714353"/>
    <lineage>
        <taxon>Bacteria</taxon>
        <taxon>Bacillati</taxon>
        <taxon>Bacillota</taxon>
        <taxon>Clostridia</taxon>
        <taxon>Eubacteriales</taxon>
        <taxon>Oscillospiraceae</taxon>
        <taxon>Vescimonas</taxon>
    </lineage>
</organism>
<dbReference type="PANTHER" id="PTHR11669:SF8">
    <property type="entry name" value="DNA POLYMERASE III SUBUNIT DELTA"/>
    <property type="match status" value="1"/>
</dbReference>
<dbReference type="GO" id="GO:0006261">
    <property type="term" value="P:DNA-templated DNA replication"/>
    <property type="evidence" value="ECO:0007669"/>
    <property type="project" value="TreeGrafter"/>
</dbReference>
<dbReference type="EMBL" id="AP023416">
    <property type="protein sequence ID" value="BCK79519.1"/>
    <property type="molecule type" value="Genomic_DNA"/>
</dbReference>
<keyword evidence="2" id="KW-1185">Reference proteome</keyword>
<accession>A0A810PSL9</accession>
<dbReference type="KEGG" id="vfa:MM35RIKEN_17110"/>
<dbReference type="SUPFAM" id="SSF52540">
    <property type="entry name" value="P-loop containing nucleoside triphosphate hydrolases"/>
    <property type="match status" value="1"/>
</dbReference>
<dbReference type="AlphaFoldDB" id="A0A810PSL9"/>
<evidence type="ECO:0000313" key="2">
    <source>
        <dbReference type="Proteomes" id="UP000681343"/>
    </source>
</evidence>
<dbReference type="PANTHER" id="PTHR11669">
    <property type="entry name" value="REPLICATION FACTOR C / DNA POLYMERASE III GAMMA-TAU SUBUNIT"/>
    <property type="match status" value="1"/>
</dbReference>
<reference evidence="1" key="1">
    <citation type="submission" date="2020-09" db="EMBL/GenBank/DDBJ databases">
        <title>New species isolated from human feces.</title>
        <authorList>
            <person name="Kitahara M."/>
            <person name="Shigeno Y."/>
            <person name="Shime M."/>
            <person name="Matsumoto Y."/>
            <person name="Nakamura S."/>
            <person name="Motooka D."/>
            <person name="Fukuoka S."/>
            <person name="Nishikawa H."/>
            <person name="Benno Y."/>
        </authorList>
    </citation>
    <scope>NUCLEOTIDE SEQUENCE</scope>
    <source>
        <strain evidence="1">MM35</strain>
        <plasmid evidence="1">pMM35_01</plasmid>
    </source>
</reference>
<geneLocation type="plasmid" evidence="1 2">
    <name>pMM35_01</name>
</geneLocation>
<keyword evidence="1" id="KW-0614">Plasmid</keyword>
<dbReference type="RefSeq" id="WP_212821157.1">
    <property type="nucleotide sequence ID" value="NZ_AP023416.1"/>
</dbReference>
<sequence>MDPVLESRIRRGARQGALPHSVIFSGSGDLLAAARFYTAALECRQADKPCLRCPACGKVLRGTHPDCVTAEDSQHKDLSVEVLRALRSDAYIQPNEGACKVFLFPDCRRLTVQDQNVLLKLVEEGPAYAAFLFCAENPSVLLPTVRSRCAELSVRPTEQEAAAPSPEAQALLEAMAGGESPAVTQVLVGFENGKMTREKLQQVLRECREGSLQALRLRWGAPPETLCADGVGPLSRRLTKKQLMRLCEMLGKFAQECEWNVAVGQVLGAVAVEWEDIL</sequence>
<proteinExistence type="predicted"/>
<protein>
    <recommendedName>
        <fullName evidence="3">DNA polymerase III subunit delta</fullName>
    </recommendedName>
</protein>
<dbReference type="InterPro" id="IPR050238">
    <property type="entry name" value="DNA_Rep/Repair_Clamp_Loader"/>
</dbReference>
<gene>
    <name evidence="1" type="ORF">MM35RIKEN_17110</name>
</gene>
<dbReference type="Proteomes" id="UP000681343">
    <property type="component" value="Plasmid pMM35_01"/>
</dbReference>
<evidence type="ECO:0008006" key="3">
    <source>
        <dbReference type="Google" id="ProtNLM"/>
    </source>
</evidence>
<dbReference type="Pfam" id="PF13177">
    <property type="entry name" value="DNA_pol3_delta2"/>
    <property type="match status" value="1"/>
</dbReference>